<evidence type="ECO:0000259" key="3">
    <source>
        <dbReference type="Pfam" id="PF00884"/>
    </source>
</evidence>
<dbReference type="Proteomes" id="UP000366872">
    <property type="component" value="Unassembled WGS sequence"/>
</dbReference>
<evidence type="ECO:0000256" key="1">
    <source>
        <dbReference type="ARBA" id="ARBA00008779"/>
    </source>
</evidence>
<dbReference type="Gene3D" id="3.40.720.10">
    <property type="entry name" value="Alkaline Phosphatase, subunit A"/>
    <property type="match status" value="1"/>
</dbReference>
<keyword evidence="5" id="KW-1185">Reference proteome</keyword>
<dbReference type="GO" id="GO:0004065">
    <property type="term" value="F:arylsulfatase activity"/>
    <property type="evidence" value="ECO:0007669"/>
    <property type="project" value="TreeGrafter"/>
</dbReference>
<evidence type="ECO:0000313" key="5">
    <source>
        <dbReference type="Proteomes" id="UP000366872"/>
    </source>
</evidence>
<dbReference type="PANTHER" id="PTHR42693:SF33">
    <property type="entry name" value="ARYLSULFATASE"/>
    <property type="match status" value="1"/>
</dbReference>
<reference evidence="4 5" key="1">
    <citation type="submission" date="2019-04" db="EMBL/GenBank/DDBJ databases">
        <authorList>
            <person name="Van Vliet M D."/>
        </authorList>
    </citation>
    <scope>NUCLEOTIDE SEQUENCE [LARGE SCALE GENOMIC DNA]</scope>
    <source>
        <strain evidence="4 5">F1</strain>
    </source>
</reference>
<accession>A0A6C2UBA4</accession>
<dbReference type="AlphaFoldDB" id="A0A6C2UBA4"/>
<evidence type="ECO:0000313" key="4">
    <source>
        <dbReference type="EMBL" id="VGO17452.1"/>
    </source>
</evidence>
<comment type="similarity">
    <text evidence="1">Belongs to the sulfatase family.</text>
</comment>
<feature type="chain" id="PRO_5025405304" description="Sulfatase N-terminal domain-containing protein" evidence="2">
    <location>
        <begin position="20"/>
        <end position="292"/>
    </location>
</feature>
<evidence type="ECO:0000256" key="2">
    <source>
        <dbReference type="SAM" id="SignalP"/>
    </source>
</evidence>
<gene>
    <name evidence="4" type="ORF">PDESU_06048</name>
</gene>
<organism evidence="4 5">
    <name type="scientific">Pontiella desulfatans</name>
    <dbReference type="NCBI Taxonomy" id="2750659"/>
    <lineage>
        <taxon>Bacteria</taxon>
        <taxon>Pseudomonadati</taxon>
        <taxon>Kiritimatiellota</taxon>
        <taxon>Kiritimatiellia</taxon>
        <taxon>Kiritimatiellales</taxon>
        <taxon>Pontiellaceae</taxon>
        <taxon>Pontiella</taxon>
    </lineage>
</organism>
<sequence>MKKLLISSFMFGCILSVVAKPMNVILVVADDISSREFPFYESTKWTGDRRARTPMMDRMAVDGGCFVETFWAATICKPSRVLLMNGTYAYNNKYWDNKHIGADCRNVYSAYESAPITLGNMSRDAGYANIWVSKNHIASGGDVLSFGFNECVFNPAEPARHMGWNQFGTPNKNPYPIFRTKDPEDWDHESFFWWPEIQLINHPDHPNEPFKFAKTQIDDYAPDLEMAYIFDFMDRSRESVLRAAHAAPWTSGEGLRRAGHADRMAGDSGAGVEERELCPQGAKACRQGRRLV</sequence>
<dbReference type="InterPro" id="IPR017850">
    <property type="entry name" value="Alkaline_phosphatase_core_sf"/>
</dbReference>
<dbReference type="InterPro" id="IPR000917">
    <property type="entry name" value="Sulfatase_N"/>
</dbReference>
<dbReference type="EMBL" id="CAAHFG010000004">
    <property type="protein sequence ID" value="VGO17452.1"/>
    <property type="molecule type" value="Genomic_DNA"/>
</dbReference>
<dbReference type="Pfam" id="PF00884">
    <property type="entry name" value="Sulfatase"/>
    <property type="match status" value="1"/>
</dbReference>
<dbReference type="PANTHER" id="PTHR42693">
    <property type="entry name" value="ARYLSULFATASE FAMILY MEMBER"/>
    <property type="match status" value="1"/>
</dbReference>
<dbReference type="InterPro" id="IPR050738">
    <property type="entry name" value="Sulfatase"/>
</dbReference>
<keyword evidence="2" id="KW-0732">Signal</keyword>
<proteinExistence type="inferred from homology"/>
<feature type="domain" description="Sulfatase N-terminal" evidence="3">
    <location>
        <begin position="23"/>
        <end position="150"/>
    </location>
</feature>
<dbReference type="RefSeq" id="WP_222847373.1">
    <property type="nucleotide sequence ID" value="NZ_CAAHFG010000004.1"/>
</dbReference>
<name>A0A6C2UBA4_PONDE</name>
<dbReference type="SUPFAM" id="SSF53649">
    <property type="entry name" value="Alkaline phosphatase-like"/>
    <property type="match status" value="1"/>
</dbReference>
<protein>
    <recommendedName>
        <fullName evidence="3">Sulfatase N-terminal domain-containing protein</fullName>
    </recommendedName>
</protein>
<feature type="signal peptide" evidence="2">
    <location>
        <begin position="1"/>
        <end position="19"/>
    </location>
</feature>